<dbReference type="VEuPathDB" id="VectorBase:CQUJHB012467"/>
<proteinExistence type="predicted"/>
<dbReference type="GO" id="GO:0005524">
    <property type="term" value="F:ATP binding"/>
    <property type="evidence" value="ECO:0007669"/>
    <property type="project" value="UniProtKB-KW"/>
</dbReference>
<dbReference type="STRING" id="7176.B0WVB2"/>
<keyword evidence="3" id="KW-0808">Transferase</keyword>
<dbReference type="KEGG" id="cqu:CpipJ_CPIJ010839"/>
<evidence type="ECO:0000256" key="1">
    <source>
        <dbReference type="ARBA" id="ARBA00022741"/>
    </source>
</evidence>
<dbReference type="EMBL" id="DS232121">
    <property type="protein sequence ID" value="EDS35455.1"/>
    <property type="molecule type" value="Genomic_DNA"/>
</dbReference>
<evidence type="ECO:0000313" key="4">
    <source>
        <dbReference type="EnsemblMetazoa" id="CPIJ010839-PA"/>
    </source>
</evidence>
<evidence type="ECO:0000313" key="5">
    <source>
        <dbReference type="Proteomes" id="UP000002320"/>
    </source>
</evidence>
<dbReference type="VEuPathDB" id="VectorBase:CPIJ010839"/>
<dbReference type="Proteomes" id="UP000002320">
    <property type="component" value="Unassembled WGS sequence"/>
</dbReference>
<dbReference type="AlphaFoldDB" id="B0WVB2"/>
<accession>B0WVB2</accession>
<dbReference type="Gene3D" id="3.40.50.300">
    <property type="entry name" value="P-loop containing nucleotide triphosphate hydrolases"/>
    <property type="match status" value="1"/>
</dbReference>
<dbReference type="eggNOG" id="KOG4622">
    <property type="taxonomic scope" value="Eukaryota"/>
</dbReference>
<dbReference type="Pfam" id="PF08433">
    <property type="entry name" value="KTI12"/>
    <property type="match status" value="1"/>
</dbReference>
<keyword evidence="1" id="KW-0547">Nucleotide-binding</keyword>
<keyword evidence="3" id="KW-0418">Kinase</keyword>
<reference evidence="4" key="2">
    <citation type="submission" date="2021-02" db="UniProtKB">
        <authorList>
            <consortium name="EnsemblMetazoa"/>
        </authorList>
    </citation>
    <scope>IDENTIFICATION</scope>
    <source>
        <strain evidence="4">JHB</strain>
    </source>
</reference>
<reference evidence="3" key="1">
    <citation type="submission" date="2007-03" db="EMBL/GenBank/DDBJ databases">
        <title>Annotation of Culex pipiens quinquefasciatus.</title>
        <authorList>
            <consortium name="The Broad Institute Genome Sequencing Platform"/>
            <person name="Atkinson P.W."/>
            <person name="Hemingway J."/>
            <person name="Christensen B.M."/>
            <person name="Higgs S."/>
            <person name="Kodira C."/>
            <person name="Hannick L."/>
            <person name="Megy K."/>
            <person name="O'Leary S."/>
            <person name="Pearson M."/>
            <person name="Haas B.J."/>
            <person name="Mauceli E."/>
            <person name="Wortman J.R."/>
            <person name="Lee N.H."/>
            <person name="Guigo R."/>
            <person name="Stanke M."/>
            <person name="Alvarado L."/>
            <person name="Amedeo P."/>
            <person name="Antoine C.H."/>
            <person name="Arensburger P."/>
            <person name="Bidwell S.L."/>
            <person name="Crawford M."/>
            <person name="Camaro F."/>
            <person name="Devon K."/>
            <person name="Engels R."/>
            <person name="Hammond M."/>
            <person name="Howarth C."/>
            <person name="Koehrsen M."/>
            <person name="Lawson D."/>
            <person name="Montgomery P."/>
            <person name="Nene V."/>
            <person name="Nusbaum C."/>
            <person name="Puiu D."/>
            <person name="Romero-Severson J."/>
            <person name="Severson D.W."/>
            <person name="Shumway M."/>
            <person name="Sisk P."/>
            <person name="Stolte C."/>
            <person name="Zeng Q."/>
            <person name="Eisenstadt E."/>
            <person name="Fraser-Liggett C."/>
            <person name="Strausberg R."/>
            <person name="Galagan J."/>
            <person name="Birren B."/>
            <person name="Collins F.H."/>
        </authorList>
    </citation>
    <scope>NUCLEOTIDE SEQUENCE [LARGE SCALE GENOMIC DNA]</scope>
    <source>
        <strain evidence="3">JHB</strain>
    </source>
</reference>
<gene>
    <name evidence="4" type="primary">6043710</name>
    <name evidence="3" type="ORF">CpipJ_CPIJ010839</name>
</gene>
<dbReference type="GO" id="GO:0016301">
    <property type="term" value="F:kinase activity"/>
    <property type="evidence" value="ECO:0007669"/>
    <property type="project" value="UniProtKB-KW"/>
</dbReference>
<dbReference type="InterPro" id="IPR052648">
    <property type="entry name" value="Ser-tRNA(Sec)_kinase"/>
</dbReference>
<evidence type="ECO:0000256" key="2">
    <source>
        <dbReference type="ARBA" id="ARBA00022840"/>
    </source>
</evidence>
<dbReference type="OMA" id="QNEVREP"/>
<name>B0WVB2_CULQU</name>
<dbReference type="FunCoup" id="B0WVB2">
    <property type="interactions" value="82"/>
</dbReference>
<dbReference type="InterPro" id="IPR027417">
    <property type="entry name" value="P-loop_NTPase"/>
</dbReference>
<keyword evidence="5" id="KW-1185">Reference proteome</keyword>
<organism>
    <name type="scientific">Culex quinquefasciatus</name>
    <name type="common">Southern house mosquito</name>
    <name type="synonym">Culex pungens</name>
    <dbReference type="NCBI Taxonomy" id="7176"/>
    <lineage>
        <taxon>Eukaryota</taxon>
        <taxon>Metazoa</taxon>
        <taxon>Ecdysozoa</taxon>
        <taxon>Arthropoda</taxon>
        <taxon>Hexapoda</taxon>
        <taxon>Insecta</taxon>
        <taxon>Pterygota</taxon>
        <taxon>Neoptera</taxon>
        <taxon>Endopterygota</taxon>
        <taxon>Diptera</taxon>
        <taxon>Nematocera</taxon>
        <taxon>Culicoidea</taxon>
        <taxon>Culicidae</taxon>
        <taxon>Culicinae</taxon>
        <taxon>Culicini</taxon>
        <taxon>Culex</taxon>
        <taxon>Culex</taxon>
    </lineage>
</organism>
<dbReference type="GO" id="GO:0000049">
    <property type="term" value="F:tRNA binding"/>
    <property type="evidence" value="ECO:0007669"/>
    <property type="project" value="TreeGrafter"/>
</dbReference>
<dbReference type="PANTHER" id="PTHR20873:SF0">
    <property type="entry name" value="L-SERYL-TRNA(SEC) KINASE"/>
    <property type="match status" value="1"/>
</dbReference>
<dbReference type="EnsemblMetazoa" id="CPIJ010839-RA">
    <property type="protein sequence ID" value="CPIJ010839-PA"/>
    <property type="gene ID" value="CPIJ010839"/>
</dbReference>
<sequence>MYYRSMRYQVFQIARRLGTGYFQTYLEVSLESAKSRNSKRSNAVPEEVISRMFYKLEKPDERISPLEAHGTKNPVEQSFVHKVDLLLRKVVGEMIKQQKEMLNSGEVKLLAEGLLSKRKLLLEDLRAGLVEIDPERVTGEQIQTWLQ</sequence>
<protein>
    <submittedName>
        <fullName evidence="3 4">L-seryl-tRNA(Ser/Sec) kinase</fullName>
    </submittedName>
</protein>
<dbReference type="OrthoDB" id="9972657at2759"/>
<evidence type="ECO:0000313" key="3">
    <source>
        <dbReference type="EMBL" id="EDS35455.1"/>
    </source>
</evidence>
<dbReference type="HOGENOM" id="CLU_1769886_0_0_1"/>
<keyword evidence="2" id="KW-0067">ATP-binding</keyword>
<dbReference type="InParanoid" id="B0WVB2"/>
<dbReference type="PANTHER" id="PTHR20873">
    <property type="entry name" value="L-SERYL-TRNA(SEC) KINASE"/>
    <property type="match status" value="1"/>
</dbReference>
<dbReference type="InterPro" id="IPR013641">
    <property type="entry name" value="KTI12/PSTK"/>
</dbReference>